<accession>A0A2P5W2E1</accession>
<dbReference type="EMBL" id="KZ669482">
    <property type="protein sequence ID" value="PPR85258.1"/>
    <property type="molecule type" value="Genomic_DNA"/>
</dbReference>
<organism evidence="1 2">
    <name type="scientific">Gossypium barbadense</name>
    <name type="common">Sea Island cotton</name>
    <name type="synonym">Hibiscus barbadensis</name>
    <dbReference type="NCBI Taxonomy" id="3634"/>
    <lineage>
        <taxon>Eukaryota</taxon>
        <taxon>Viridiplantae</taxon>
        <taxon>Streptophyta</taxon>
        <taxon>Embryophyta</taxon>
        <taxon>Tracheophyta</taxon>
        <taxon>Spermatophyta</taxon>
        <taxon>Magnoliopsida</taxon>
        <taxon>eudicotyledons</taxon>
        <taxon>Gunneridae</taxon>
        <taxon>Pentapetalae</taxon>
        <taxon>rosids</taxon>
        <taxon>malvids</taxon>
        <taxon>Malvales</taxon>
        <taxon>Malvaceae</taxon>
        <taxon>Malvoideae</taxon>
        <taxon>Gossypium</taxon>
    </lineage>
</organism>
<sequence length="244" mass="27402">MSPRVGEESIVCASKTSVCRLCQNLFRGTPASKDPSKIDLEIPLSSSRYACSERVLLNSCSRRSSIKYCDKRTSPVVRGTFRRPAYQEEVTKEDRHSVRVAFLAFGRTEHVGKRVCRTYAGRTLKHDGRKWKATGNKTVRVPHGRTSVEKGIRENDPVDSVAREQSACARWNVAKCPRLPDFRDKRLGVSEERIVASECGIGQRTLITSENVYFSLKEGIYCVLAFVSDIFFVYVPSLSGLTTL</sequence>
<proteinExistence type="predicted"/>
<gene>
    <name evidence="1" type="ORF">GOBAR_AA35434</name>
</gene>
<evidence type="ECO:0000313" key="1">
    <source>
        <dbReference type="EMBL" id="PPR85258.1"/>
    </source>
</evidence>
<name>A0A2P5W2E1_GOSBA</name>
<dbReference type="AlphaFoldDB" id="A0A2P5W2E1"/>
<protein>
    <submittedName>
        <fullName evidence="1">Uncharacterized protein</fullName>
    </submittedName>
</protein>
<evidence type="ECO:0000313" key="2">
    <source>
        <dbReference type="Proteomes" id="UP000239757"/>
    </source>
</evidence>
<dbReference type="Proteomes" id="UP000239757">
    <property type="component" value="Unassembled WGS sequence"/>
</dbReference>
<reference evidence="1 2" key="1">
    <citation type="submission" date="2015-01" db="EMBL/GenBank/DDBJ databases">
        <title>Genome of allotetraploid Gossypium barbadense reveals genomic plasticity and fiber elongation in cotton evolution.</title>
        <authorList>
            <person name="Chen X."/>
            <person name="Liu X."/>
            <person name="Zhao B."/>
            <person name="Zheng H."/>
            <person name="Hu Y."/>
            <person name="Lu G."/>
            <person name="Yang C."/>
            <person name="Chen J."/>
            <person name="Shan C."/>
            <person name="Zhang L."/>
            <person name="Zhou Y."/>
            <person name="Wang L."/>
            <person name="Guo W."/>
            <person name="Bai Y."/>
            <person name="Ruan J."/>
            <person name="Shangguan X."/>
            <person name="Mao Y."/>
            <person name="Jiang J."/>
            <person name="Zhu Y."/>
            <person name="Lei J."/>
            <person name="Kang H."/>
            <person name="Chen S."/>
            <person name="He X."/>
            <person name="Wang R."/>
            <person name="Wang Y."/>
            <person name="Chen J."/>
            <person name="Wang L."/>
            <person name="Yu S."/>
            <person name="Wang B."/>
            <person name="Wei J."/>
            <person name="Song S."/>
            <person name="Lu X."/>
            <person name="Gao Z."/>
            <person name="Gu W."/>
            <person name="Deng X."/>
            <person name="Ma D."/>
            <person name="Wang S."/>
            <person name="Liang W."/>
            <person name="Fang L."/>
            <person name="Cai C."/>
            <person name="Zhu X."/>
            <person name="Zhou B."/>
            <person name="Zhang Y."/>
            <person name="Chen Z."/>
            <person name="Xu S."/>
            <person name="Zhu R."/>
            <person name="Wang S."/>
            <person name="Zhang T."/>
            <person name="Zhao G."/>
        </authorList>
    </citation>
    <scope>NUCLEOTIDE SEQUENCE [LARGE SCALE GENOMIC DNA]</scope>
    <source>
        <strain evidence="2">cv. Xinhai21</strain>
        <tissue evidence="1">Leaf</tissue>
    </source>
</reference>